<evidence type="ECO:0008006" key="3">
    <source>
        <dbReference type="Google" id="ProtNLM"/>
    </source>
</evidence>
<evidence type="ECO:0000313" key="1">
    <source>
        <dbReference type="EMBL" id="KAK5056915.1"/>
    </source>
</evidence>
<organism evidence="1 2">
    <name type="scientific">Exophiala sideris</name>
    <dbReference type="NCBI Taxonomy" id="1016849"/>
    <lineage>
        <taxon>Eukaryota</taxon>
        <taxon>Fungi</taxon>
        <taxon>Dikarya</taxon>
        <taxon>Ascomycota</taxon>
        <taxon>Pezizomycotina</taxon>
        <taxon>Eurotiomycetes</taxon>
        <taxon>Chaetothyriomycetidae</taxon>
        <taxon>Chaetothyriales</taxon>
        <taxon>Herpotrichiellaceae</taxon>
        <taxon>Exophiala</taxon>
    </lineage>
</organism>
<reference evidence="1 2" key="1">
    <citation type="submission" date="2023-08" db="EMBL/GenBank/DDBJ databases">
        <title>Black Yeasts Isolated from many extreme environments.</title>
        <authorList>
            <person name="Coleine C."/>
            <person name="Stajich J.E."/>
            <person name="Selbmann L."/>
        </authorList>
    </citation>
    <scope>NUCLEOTIDE SEQUENCE [LARGE SCALE GENOMIC DNA]</scope>
    <source>
        <strain evidence="1 2">CCFEE 6328</strain>
    </source>
</reference>
<name>A0ABR0J542_9EURO</name>
<protein>
    <recommendedName>
        <fullName evidence="3">RING-type domain-containing protein</fullName>
    </recommendedName>
</protein>
<sequence length="170" mass="19298">MCFRGRVKKYCMQCLEDVGPTDPRLLPIETVRCPAYMHGDRSRCPGVIETDQTLSTDEGIMCQRCRENIIRNAERAGRENREREADRMATTDATAVEAPADTIMEVVVPTAICPTEQTVIMDRTVIMAPMVITDRMDLVITDTTAIIERVCAKPTWRELLRHQSCIEHND</sequence>
<dbReference type="EMBL" id="JAVRRF010000017">
    <property type="protein sequence ID" value="KAK5056915.1"/>
    <property type="molecule type" value="Genomic_DNA"/>
</dbReference>
<keyword evidence="2" id="KW-1185">Reference proteome</keyword>
<proteinExistence type="predicted"/>
<comment type="caution">
    <text evidence="1">The sequence shown here is derived from an EMBL/GenBank/DDBJ whole genome shotgun (WGS) entry which is preliminary data.</text>
</comment>
<gene>
    <name evidence="1" type="ORF">LTR69_007553</name>
</gene>
<evidence type="ECO:0000313" key="2">
    <source>
        <dbReference type="Proteomes" id="UP001345691"/>
    </source>
</evidence>
<dbReference type="Proteomes" id="UP001345691">
    <property type="component" value="Unassembled WGS sequence"/>
</dbReference>
<accession>A0ABR0J542</accession>